<dbReference type="EMBL" id="JACIGY010000001">
    <property type="protein sequence ID" value="MBB4410247.1"/>
    <property type="molecule type" value="Genomic_DNA"/>
</dbReference>
<name>A0A7W6UWR1_9HYPH</name>
<evidence type="ECO:0000313" key="7">
    <source>
        <dbReference type="Proteomes" id="UP000576087"/>
    </source>
</evidence>
<dbReference type="Proteomes" id="UP000520770">
    <property type="component" value="Unassembled WGS sequence"/>
</dbReference>
<dbReference type="EMBL" id="JACIHM010000001">
    <property type="protein sequence ID" value="MBB4444934.1"/>
    <property type="molecule type" value="Genomic_DNA"/>
</dbReference>
<evidence type="ECO:0000313" key="3">
    <source>
        <dbReference type="EMBL" id="MBB4410247.1"/>
    </source>
</evidence>
<evidence type="ECO:0000313" key="6">
    <source>
        <dbReference type="Proteomes" id="UP000524535"/>
    </source>
</evidence>
<sequence length="52" mass="5431">MQTSASHHFALPATLLIGIAVLGLSLAGFWGWINYGSSILLAAGETALSWCL</sequence>
<dbReference type="RefSeq" id="WP_183685872.1">
    <property type="nucleotide sequence ID" value="NZ_JACIGW010000001.1"/>
</dbReference>
<gene>
    <name evidence="3" type="ORF">GGE31_000718</name>
    <name evidence="2" type="ORF">GGE33_001067</name>
    <name evidence="4" type="ORF">GGE35_000716</name>
</gene>
<keyword evidence="1" id="KW-0472">Membrane</keyword>
<evidence type="ECO:0000313" key="4">
    <source>
        <dbReference type="EMBL" id="MBB4444934.1"/>
    </source>
</evidence>
<dbReference type="AlphaFoldDB" id="A0A7W6UWR1"/>
<dbReference type="Proteomes" id="UP000524535">
    <property type="component" value="Unassembled WGS sequence"/>
</dbReference>
<proteinExistence type="predicted"/>
<dbReference type="EMBL" id="JACIGW010000001">
    <property type="protein sequence ID" value="MBB4347359.1"/>
    <property type="molecule type" value="Genomic_DNA"/>
</dbReference>
<organism evidence="4 7">
    <name type="scientific">Aliirhizobium cellulosilyticum</name>
    <dbReference type="NCBI Taxonomy" id="393664"/>
    <lineage>
        <taxon>Bacteria</taxon>
        <taxon>Pseudomonadati</taxon>
        <taxon>Pseudomonadota</taxon>
        <taxon>Alphaproteobacteria</taxon>
        <taxon>Hyphomicrobiales</taxon>
        <taxon>Rhizobiaceae</taxon>
        <taxon>Aliirhizobium</taxon>
    </lineage>
</organism>
<evidence type="ECO:0000313" key="5">
    <source>
        <dbReference type="Proteomes" id="UP000520770"/>
    </source>
</evidence>
<keyword evidence="6" id="KW-1185">Reference proteome</keyword>
<keyword evidence="1" id="KW-0812">Transmembrane</keyword>
<keyword evidence="1" id="KW-1133">Transmembrane helix</keyword>
<reference evidence="5 6" key="1">
    <citation type="submission" date="2020-08" db="EMBL/GenBank/DDBJ databases">
        <title>Genomic Encyclopedia of Type Strains, Phase IV (KMG-V): Genome sequencing to study the core and pangenomes of soil and plant-associated prokaryotes.</title>
        <authorList>
            <person name="Whitman W."/>
        </authorList>
    </citation>
    <scope>NUCLEOTIDE SEQUENCE [LARGE SCALE GENOMIC DNA]</scope>
    <source>
        <strain evidence="3 6">SEMIA 444</strain>
        <strain evidence="2 5">SEMIA 448</strain>
        <strain evidence="4 7">SEMIA 452</strain>
    </source>
</reference>
<comment type="caution">
    <text evidence="4">The sequence shown here is derived from an EMBL/GenBank/DDBJ whole genome shotgun (WGS) entry which is preliminary data.</text>
</comment>
<protein>
    <submittedName>
        <fullName evidence="4">Uncharacterized protein</fullName>
    </submittedName>
</protein>
<feature type="transmembrane region" description="Helical" evidence="1">
    <location>
        <begin position="9"/>
        <end position="33"/>
    </location>
</feature>
<evidence type="ECO:0000313" key="2">
    <source>
        <dbReference type="EMBL" id="MBB4347359.1"/>
    </source>
</evidence>
<accession>A0A7W6UWR1</accession>
<dbReference type="Proteomes" id="UP000576087">
    <property type="component" value="Unassembled WGS sequence"/>
</dbReference>
<evidence type="ECO:0000256" key="1">
    <source>
        <dbReference type="SAM" id="Phobius"/>
    </source>
</evidence>